<dbReference type="PANTHER" id="PTHR38110">
    <property type="entry name" value="CHROMOSOME 23, WHOLE GENOME SHOTGUN SEQUENCE"/>
    <property type="match status" value="1"/>
</dbReference>
<reference evidence="3 4" key="1">
    <citation type="submission" date="2018-08" db="EMBL/GenBank/DDBJ databases">
        <title>Sequencing the genomes of 1000 actinobacteria strains.</title>
        <authorList>
            <person name="Klenk H.-P."/>
        </authorList>
    </citation>
    <scope>NUCLEOTIDE SEQUENCE [LARGE SCALE GENOMIC DNA]</scope>
    <source>
        <strain evidence="3 4">DSM 22967</strain>
    </source>
</reference>
<dbReference type="InterPro" id="IPR049450">
    <property type="entry name" value="ACOT8-like_C"/>
</dbReference>
<proteinExistence type="predicted"/>
<evidence type="ECO:0000259" key="2">
    <source>
        <dbReference type="Pfam" id="PF20789"/>
    </source>
</evidence>
<dbReference type="RefSeq" id="WP_115922868.1">
    <property type="nucleotide sequence ID" value="NZ_QTUA01000001.1"/>
</dbReference>
<evidence type="ECO:0000313" key="3">
    <source>
        <dbReference type="EMBL" id="REF30949.1"/>
    </source>
</evidence>
<feature type="domain" description="Acyl-CoA thioesterase-like C-terminal" evidence="2">
    <location>
        <begin position="132"/>
        <end position="262"/>
    </location>
</feature>
<dbReference type="Gene3D" id="2.40.160.210">
    <property type="entry name" value="Acyl-CoA thioesterase, double hotdog domain"/>
    <property type="match status" value="1"/>
</dbReference>
<dbReference type="PANTHER" id="PTHR38110:SF1">
    <property type="entry name" value="THIOESTERASE DOMAIN-CONTAINING PROTEIN"/>
    <property type="match status" value="1"/>
</dbReference>
<protein>
    <submittedName>
        <fullName evidence="3">Acyl-CoA thioesterase</fullName>
    </submittedName>
</protein>
<accession>A0A3D9UNN4</accession>
<evidence type="ECO:0000313" key="4">
    <source>
        <dbReference type="Proteomes" id="UP000256253"/>
    </source>
</evidence>
<comment type="caution">
    <text evidence="3">The sequence shown here is derived from an EMBL/GenBank/DDBJ whole genome shotgun (WGS) entry which is preliminary data.</text>
</comment>
<gene>
    <name evidence="3" type="ORF">DFJ65_1987</name>
</gene>
<dbReference type="Pfam" id="PF13622">
    <property type="entry name" value="4HBT_3"/>
    <property type="match status" value="1"/>
</dbReference>
<feature type="domain" description="Acyl-CoA thioesterase-like N-terminal HotDog" evidence="1">
    <location>
        <begin position="23"/>
        <end position="107"/>
    </location>
</feature>
<dbReference type="EMBL" id="QTUA01000001">
    <property type="protein sequence ID" value="REF30949.1"/>
    <property type="molecule type" value="Genomic_DNA"/>
</dbReference>
<name>A0A3D9UNN4_9MICO</name>
<dbReference type="InterPro" id="IPR042171">
    <property type="entry name" value="Acyl-CoA_hotdog"/>
</dbReference>
<evidence type="ECO:0000259" key="1">
    <source>
        <dbReference type="Pfam" id="PF13622"/>
    </source>
</evidence>
<dbReference type="SUPFAM" id="SSF54637">
    <property type="entry name" value="Thioesterase/thiol ester dehydrase-isomerase"/>
    <property type="match status" value="2"/>
</dbReference>
<sequence>MSEFDDATALTAHSDGTYSATLSDDWSIGDAVNGGLLMSLAAKAVSDAAADHHPHPLTFSAVFLSPGAPGAATVAPTVLRTGRSMSTAEVVVSQDGTERLRALVTMGDVSAQAEPIRKQTPMPVFAPIEECIAADNAPPSLAQAGLLKRFDLLMDPETVGWAMGQPSGDGEMRAWIRFADGHEADPVALLTFLDALPPVAFDLGAQGWVPTIEFTGYVRAVPAPGPLAVRLRTSTVTGNLLEEDAEIWDSTGRLVAQSRQLASARFPA</sequence>
<dbReference type="InterPro" id="IPR029069">
    <property type="entry name" value="HotDog_dom_sf"/>
</dbReference>
<dbReference type="Pfam" id="PF20789">
    <property type="entry name" value="4HBT_3C"/>
    <property type="match status" value="1"/>
</dbReference>
<dbReference type="OrthoDB" id="5418286at2"/>
<dbReference type="InterPro" id="IPR052389">
    <property type="entry name" value="Sec_Metab_Biosynth-Assoc"/>
</dbReference>
<dbReference type="AlphaFoldDB" id="A0A3D9UNN4"/>
<keyword evidence="4" id="KW-1185">Reference proteome</keyword>
<organism evidence="3 4">
    <name type="scientific">Calidifontibacter indicus</name>
    <dbReference type="NCBI Taxonomy" id="419650"/>
    <lineage>
        <taxon>Bacteria</taxon>
        <taxon>Bacillati</taxon>
        <taxon>Actinomycetota</taxon>
        <taxon>Actinomycetes</taxon>
        <taxon>Micrococcales</taxon>
        <taxon>Dermacoccaceae</taxon>
        <taxon>Calidifontibacter</taxon>
    </lineage>
</organism>
<dbReference type="Proteomes" id="UP000256253">
    <property type="component" value="Unassembled WGS sequence"/>
</dbReference>
<dbReference type="InterPro" id="IPR049449">
    <property type="entry name" value="TesB_ACOT8-like_N"/>
</dbReference>